<comment type="caution">
    <text evidence="2">The sequence shown here is derived from an EMBL/GenBank/DDBJ whole genome shotgun (WGS) entry which is preliminary data.</text>
</comment>
<gene>
    <name evidence="2" type="ORF">QCA50_006636</name>
</gene>
<protein>
    <submittedName>
        <fullName evidence="2">Uncharacterized protein</fullName>
    </submittedName>
</protein>
<dbReference type="PANTHER" id="PTHR43157">
    <property type="entry name" value="PHOSPHATIDYLINOSITOL-GLYCAN BIOSYNTHESIS CLASS F PROTEIN-RELATED"/>
    <property type="match status" value="1"/>
</dbReference>
<dbReference type="Pfam" id="PF00106">
    <property type="entry name" value="adh_short"/>
    <property type="match status" value="1"/>
</dbReference>
<dbReference type="GO" id="GO:0016491">
    <property type="term" value="F:oxidoreductase activity"/>
    <property type="evidence" value="ECO:0007669"/>
    <property type="project" value="UniProtKB-KW"/>
</dbReference>
<dbReference type="Gene3D" id="3.40.50.720">
    <property type="entry name" value="NAD(P)-binding Rossmann-like Domain"/>
    <property type="match status" value="1"/>
</dbReference>
<dbReference type="InterPro" id="IPR002347">
    <property type="entry name" value="SDR_fam"/>
</dbReference>
<keyword evidence="1" id="KW-0560">Oxidoreductase</keyword>
<evidence type="ECO:0000313" key="3">
    <source>
        <dbReference type="Proteomes" id="UP001385951"/>
    </source>
</evidence>
<sequence>MGVYIIYSLPSTTGVDDNRRVDSNTSFSCNDHAVVHGEQKCSWKKSTTDSLPDINTPRKVGILFPNVSESGGIPSLVATFIPALGNFESPASSNSPKSKTTDSKRHLLRIGSCVREKWGKVWEVGPRRDGLIKPALNIPSIHTTEMSSSSVTSLYTNKPVIKADLPGKTVMVMGANTGIGYETAKHLATMQPSKVIITARNEEKAAATVSNLQKDTGFQNIEGRVVELTKFASVLEFVDKFNKDGDDLDILIVNAGVIAAQFIQTQDGWEETVQINHLSNSLVSLLLLPRLAESAKKHSSLSRLVIVSSGVHEWVDLAAQKTGPNVLEYLNTPASFEDKRYPTTKLLNMLFTRALAAHLEPTSNIIVNTVTPGLCRSDLARNLPPNPRLEAQLPLARSSEEGSRQLIWAAIGPENATAEEAKKLHGQYVHNTEIKQPSEWTISDEGKVVQEKVWNETVEILSKVSPSLKDVIKTLVL</sequence>
<reference evidence="2 3" key="1">
    <citation type="submission" date="2022-09" db="EMBL/GenBank/DDBJ databases">
        <authorList>
            <person name="Palmer J.M."/>
        </authorList>
    </citation>
    <scope>NUCLEOTIDE SEQUENCE [LARGE SCALE GENOMIC DNA]</scope>
    <source>
        <strain evidence="2 3">DSM 7382</strain>
    </source>
</reference>
<proteinExistence type="predicted"/>
<dbReference type="EMBL" id="JASBNA010000007">
    <property type="protein sequence ID" value="KAK7689994.1"/>
    <property type="molecule type" value="Genomic_DNA"/>
</dbReference>
<dbReference type="PRINTS" id="PR00081">
    <property type="entry name" value="GDHRDH"/>
</dbReference>
<accession>A0AAW0GK18</accession>
<organism evidence="2 3">
    <name type="scientific">Cerrena zonata</name>
    <dbReference type="NCBI Taxonomy" id="2478898"/>
    <lineage>
        <taxon>Eukaryota</taxon>
        <taxon>Fungi</taxon>
        <taxon>Dikarya</taxon>
        <taxon>Basidiomycota</taxon>
        <taxon>Agaricomycotina</taxon>
        <taxon>Agaricomycetes</taxon>
        <taxon>Polyporales</taxon>
        <taxon>Cerrenaceae</taxon>
        <taxon>Cerrena</taxon>
    </lineage>
</organism>
<evidence type="ECO:0000313" key="2">
    <source>
        <dbReference type="EMBL" id="KAK7689994.1"/>
    </source>
</evidence>
<dbReference type="AlphaFoldDB" id="A0AAW0GK18"/>
<dbReference type="PANTHER" id="PTHR43157:SF31">
    <property type="entry name" value="PHOSPHATIDYLINOSITOL-GLYCAN BIOSYNTHESIS CLASS F PROTEIN"/>
    <property type="match status" value="1"/>
</dbReference>
<name>A0AAW0GK18_9APHY</name>
<dbReference type="SUPFAM" id="SSF51735">
    <property type="entry name" value="NAD(P)-binding Rossmann-fold domains"/>
    <property type="match status" value="1"/>
</dbReference>
<evidence type="ECO:0000256" key="1">
    <source>
        <dbReference type="ARBA" id="ARBA00023002"/>
    </source>
</evidence>
<dbReference type="Proteomes" id="UP001385951">
    <property type="component" value="Unassembled WGS sequence"/>
</dbReference>
<keyword evidence="3" id="KW-1185">Reference proteome</keyword>
<dbReference type="InterPro" id="IPR036291">
    <property type="entry name" value="NAD(P)-bd_dom_sf"/>
</dbReference>